<comment type="subcellular location">
    <subcellularLocation>
        <location evidence="1">Membrane</location>
        <topology evidence="1">Multi-pass membrane protein</topology>
    </subcellularLocation>
</comment>
<evidence type="ECO:0000256" key="1">
    <source>
        <dbReference type="ARBA" id="ARBA00004141"/>
    </source>
</evidence>
<evidence type="ECO:0000259" key="8">
    <source>
        <dbReference type="PROSITE" id="PS50850"/>
    </source>
</evidence>
<evidence type="ECO:0000256" key="6">
    <source>
        <dbReference type="ARBA" id="ARBA00023136"/>
    </source>
</evidence>
<feature type="transmembrane region" description="Helical" evidence="7">
    <location>
        <begin position="133"/>
        <end position="160"/>
    </location>
</feature>
<dbReference type="PANTHER" id="PTHR48022:SF22">
    <property type="entry name" value="MAJOR FACILITATOR SUPERFAMILY (MFS) PROFILE DOMAIN-CONTAINING PROTEIN"/>
    <property type="match status" value="1"/>
</dbReference>
<evidence type="ECO:0000256" key="7">
    <source>
        <dbReference type="SAM" id="Phobius"/>
    </source>
</evidence>
<dbReference type="Gene3D" id="1.20.1250.20">
    <property type="entry name" value="MFS general substrate transporter like domains"/>
    <property type="match status" value="1"/>
</dbReference>
<evidence type="ECO:0000256" key="4">
    <source>
        <dbReference type="ARBA" id="ARBA00022692"/>
    </source>
</evidence>
<dbReference type="InterPro" id="IPR005828">
    <property type="entry name" value="MFS_sugar_transport-like"/>
</dbReference>
<feature type="transmembrane region" description="Helical" evidence="7">
    <location>
        <begin position="166"/>
        <end position="183"/>
    </location>
</feature>
<feature type="transmembrane region" description="Helical" evidence="7">
    <location>
        <begin position="221"/>
        <end position="244"/>
    </location>
</feature>
<keyword evidence="3" id="KW-0813">Transport</keyword>
<evidence type="ECO:0000313" key="9">
    <source>
        <dbReference type="EMBL" id="SGZ51787.1"/>
    </source>
</evidence>
<feature type="transmembrane region" description="Helical" evidence="7">
    <location>
        <begin position="195"/>
        <end position="215"/>
    </location>
</feature>
<dbReference type="PROSITE" id="PS50850">
    <property type="entry name" value="MFS"/>
    <property type="match status" value="1"/>
</dbReference>
<evidence type="ECO:0000256" key="5">
    <source>
        <dbReference type="ARBA" id="ARBA00022989"/>
    </source>
</evidence>
<name>A0A1L0BKR1_9ASCO</name>
<keyword evidence="6 7" id="KW-0472">Membrane</keyword>
<dbReference type="FunFam" id="1.20.1250.20:FF:000078">
    <property type="entry name" value="MFS maltose transporter, putative"/>
    <property type="match status" value="1"/>
</dbReference>
<organism evidence="9 10">
    <name type="scientific">Sungouiella intermedia</name>
    <dbReference type="NCBI Taxonomy" id="45354"/>
    <lineage>
        <taxon>Eukaryota</taxon>
        <taxon>Fungi</taxon>
        <taxon>Dikarya</taxon>
        <taxon>Ascomycota</taxon>
        <taxon>Saccharomycotina</taxon>
        <taxon>Pichiomycetes</taxon>
        <taxon>Metschnikowiaceae</taxon>
        <taxon>Sungouiella</taxon>
    </lineage>
</organism>
<evidence type="ECO:0000256" key="2">
    <source>
        <dbReference type="ARBA" id="ARBA00010992"/>
    </source>
</evidence>
<dbReference type="SUPFAM" id="SSF103473">
    <property type="entry name" value="MFS general substrate transporter"/>
    <property type="match status" value="1"/>
</dbReference>
<dbReference type="Proteomes" id="UP000182259">
    <property type="component" value="Chromosome II"/>
</dbReference>
<feature type="transmembrane region" description="Helical" evidence="7">
    <location>
        <begin position="476"/>
        <end position="494"/>
    </location>
</feature>
<dbReference type="AlphaFoldDB" id="A0A1L0BKR1"/>
<sequence>MSEDDMKTNVQNTSLRDSNSIVLVSDEIAKTAHYTDYVETHMSQWDAIRKFPFATCCVLGMIFVLVCTSFESMAGGIVVAIAAFRRDFGELQPDGSYVIIAKWQSAISGVPLAGQIVGQWVGSWLADRFGKRWVIFGALIFSCGFVGIEFAALTIEVFLVGKTLNGFSLGVIQALAVSYVADITPLPMRGAATNLCNVSFSIGPLVCFIINYSQSNNMTRWAYRCIFAAQWGFAAVSMVILLIVPESPTFYLLKGKPEKAQACFERLLKDPLEAVHQCAVVSETVREAEKEQANSTYIDCFKGPNLRRTIVACMPFIFCPFSGVYFTGNYTSYWFQLAGYSNSMSFKLTIAAQVCSILGCLAASLLSDRMGRRNNLIFGTLSLVIVDLLIGATGTNTTNSNVVKTTVAFMILYGGIYNFGLGSVCYNIATENPTAALRTKTVGIALSATNMSGMVWSFVIPYLFLTTNANLQAKTMLVYFGFSVIFLVYFFFFIPETKGRTMQEIDELYARNVPLRKFHKTITENEKLNEKSYMEVEKVEHTHVETA</sequence>
<keyword evidence="5 7" id="KW-1133">Transmembrane helix</keyword>
<accession>A0A1L0BKR1</accession>
<proteinExistence type="inferred from homology"/>
<feature type="transmembrane region" description="Helical" evidence="7">
    <location>
        <begin position="348"/>
        <end position="367"/>
    </location>
</feature>
<dbReference type="InterPro" id="IPR050360">
    <property type="entry name" value="MFS_Sugar_Transporters"/>
</dbReference>
<evidence type="ECO:0000256" key="3">
    <source>
        <dbReference type="ARBA" id="ARBA00022448"/>
    </source>
</evidence>
<feature type="transmembrane region" description="Helical" evidence="7">
    <location>
        <begin position="51"/>
        <end position="84"/>
    </location>
</feature>
<dbReference type="PANTHER" id="PTHR48022">
    <property type="entry name" value="PLASTIDIC GLUCOSE TRANSPORTER 4"/>
    <property type="match status" value="1"/>
</dbReference>
<feature type="domain" description="Major facilitator superfamily (MFS) profile" evidence="8">
    <location>
        <begin position="57"/>
        <end position="498"/>
    </location>
</feature>
<keyword evidence="4 7" id="KW-0812">Transmembrane</keyword>
<protein>
    <submittedName>
        <fullName evidence="9">CIC11C00000005484</fullName>
    </submittedName>
</protein>
<comment type="similarity">
    <text evidence="2">Belongs to the major facilitator superfamily. Sugar transporter (TC 2.A.1.1) family.</text>
</comment>
<feature type="transmembrane region" description="Helical" evidence="7">
    <location>
        <begin position="309"/>
        <end position="328"/>
    </location>
</feature>
<feature type="transmembrane region" description="Helical" evidence="7">
    <location>
        <begin position="407"/>
        <end position="429"/>
    </location>
</feature>
<dbReference type="InterPro" id="IPR036259">
    <property type="entry name" value="MFS_trans_sf"/>
</dbReference>
<dbReference type="EMBL" id="LT635765">
    <property type="protein sequence ID" value="SGZ51787.1"/>
    <property type="molecule type" value="Genomic_DNA"/>
</dbReference>
<feature type="transmembrane region" description="Helical" evidence="7">
    <location>
        <begin position="376"/>
        <end position="395"/>
    </location>
</feature>
<dbReference type="GO" id="GO:0005351">
    <property type="term" value="F:carbohydrate:proton symporter activity"/>
    <property type="evidence" value="ECO:0007669"/>
    <property type="project" value="TreeGrafter"/>
</dbReference>
<dbReference type="InterPro" id="IPR005829">
    <property type="entry name" value="Sugar_transporter_CS"/>
</dbReference>
<reference evidence="9 10" key="1">
    <citation type="submission" date="2016-10" db="EMBL/GenBank/DDBJ databases">
        <authorList>
            <person name="de Groot N.N."/>
        </authorList>
    </citation>
    <scope>NUCLEOTIDE SEQUENCE [LARGE SCALE GENOMIC DNA]</scope>
    <source>
        <strain evidence="9 10">PYCC 4715</strain>
    </source>
</reference>
<dbReference type="Pfam" id="PF00083">
    <property type="entry name" value="Sugar_tr"/>
    <property type="match status" value="1"/>
</dbReference>
<feature type="transmembrane region" description="Helical" evidence="7">
    <location>
        <begin position="441"/>
        <end position="464"/>
    </location>
</feature>
<evidence type="ECO:0000313" key="10">
    <source>
        <dbReference type="Proteomes" id="UP000182259"/>
    </source>
</evidence>
<gene>
    <name evidence="9" type="ORF">SAMEA4029009_CIC11G00000005484</name>
</gene>
<dbReference type="InterPro" id="IPR020846">
    <property type="entry name" value="MFS_dom"/>
</dbReference>
<dbReference type="PROSITE" id="PS00216">
    <property type="entry name" value="SUGAR_TRANSPORT_1"/>
    <property type="match status" value="1"/>
</dbReference>
<dbReference type="GO" id="GO:0016020">
    <property type="term" value="C:membrane"/>
    <property type="evidence" value="ECO:0007669"/>
    <property type="project" value="UniProtKB-SubCell"/>
</dbReference>